<dbReference type="PANTHER" id="PTHR23058">
    <property type="entry name" value="PEROXISOMAL MEMBRANE PROTEIN PEX14"/>
    <property type="match status" value="1"/>
</dbReference>
<dbReference type="AlphaFoldDB" id="K3XB39"/>
<evidence type="ECO:0000256" key="5">
    <source>
        <dbReference type="ARBA" id="ARBA00023136"/>
    </source>
</evidence>
<name>K3XB39_GLOUD</name>
<protein>
    <recommendedName>
        <fullName evidence="7 10">Peroxisomal membrane protein PEX14</fullName>
    </recommendedName>
    <alternativeName>
        <fullName evidence="8 10">Peroxin-14</fullName>
    </alternativeName>
</protein>
<evidence type="ECO:0000259" key="14">
    <source>
        <dbReference type="Pfam" id="PF09409"/>
    </source>
</evidence>
<dbReference type="Pfam" id="PF04695">
    <property type="entry name" value="Pex14_N"/>
    <property type="match status" value="1"/>
</dbReference>
<evidence type="ECO:0000256" key="1">
    <source>
        <dbReference type="ARBA" id="ARBA00005443"/>
    </source>
</evidence>
<feature type="domain" description="PUB" evidence="14">
    <location>
        <begin position="315"/>
        <end position="373"/>
    </location>
</feature>
<reference evidence="17" key="2">
    <citation type="submission" date="2010-04" db="EMBL/GenBank/DDBJ databases">
        <authorList>
            <person name="Buell R."/>
            <person name="Hamilton J."/>
            <person name="Hostetler J."/>
        </authorList>
    </citation>
    <scope>NUCLEOTIDE SEQUENCE [LARGE SCALE GENOMIC DNA]</scope>
    <source>
        <strain evidence="17">DAOM:BR144</strain>
    </source>
</reference>
<dbReference type="PANTHER" id="PTHR23058:SF0">
    <property type="entry name" value="PEROXISOMAL MEMBRANE PROTEIN PEX14"/>
    <property type="match status" value="1"/>
</dbReference>
<evidence type="ECO:0000313" key="17">
    <source>
        <dbReference type="Proteomes" id="UP000019132"/>
    </source>
</evidence>
<evidence type="ECO:0000256" key="12">
    <source>
        <dbReference type="SAM" id="Phobius"/>
    </source>
</evidence>
<feature type="region of interest" description="Disordered" evidence="11">
    <location>
        <begin position="58"/>
        <end position="89"/>
    </location>
</feature>
<feature type="compositionally biased region" description="Polar residues" evidence="11">
    <location>
        <begin position="570"/>
        <end position="579"/>
    </location>
</feature>
<dbReference type="InterPro" id="IPR006785">
    <property type="entry name" value="Pex14_N"/>
</dbReference>
<keyword evidence="12" id="KW-1133">Transmembrane helix</keyword>
<keyword evidence="4" id="KW-0811">Translocation</keyword>
<dbReference type="InterPro" id="IPR040554">
    <property type="entry name" value="KPWE_PEX14_dom"/>
</dbReference>
<evidence type="ECO:0000256" key="4">
    <source>
        <dbReference type="ARBA" id="ARBA00023010"/>
    </source>
</evidence>
<feature type="domain" description="Peroxisome membrane anchor protein Pex14p N-terminal" evidence="13">
    <location>
        <begin position="2"/>
        <end position="46"/>
    </location>
</feature>
<evidence type="ECO:0000256" key="3">
    <source>
        <dbReference type="ARBA" id="ARBA00022927"/>
    </source>
</evidence>
<evidence type="ECO:0000259" key="15">
    <source>
        <dbReference type="Pfam" id="PF17733"/>
    </source>
</evidence>
<dbReference type="InterPro" id="IPR036339">
    <property type="entry name" value="PUB-like_dom_sf"/>
</dbReference>
<evidence type="ECO:0000256" key="6">
    <source>
        <dbReference type="ARBA" id="ARBA00023140"/>
    </source>
</evidence>
<keyword evidence="12" id="KW-0812">Transmembrane</keyword>
<evidence type="ECO:0000313" key="16">
    <source>
        <dbReference type="EnsemblProtists" id="PYU1_T014438"/>
    </source>
</evidence>
<evidence type="ECO:0000256" key="10">
    <source>
        <dbReference type="RuleBase" id="RU367032"/>
    </source>
</evidence>
<feature type="region of interest" description="Disordered" evidence="11">
    <location>
        <begin position="514"/>
        <end position="534"/>
    </location>
</feature>
<keyword evidence="2 10" id="KW-0813">Transport</keyword>
<dbReference type="InterPro" id="IPR025655">
    <property type="entry name" value="PEX14"/>
</dbReference>
<feature type="domain" description="Peroxisomal membrane protein PEX14-like KPWE" evidence="15">
    <location>
        <begin position="536"/>
        <end position="597"/>
    </location>
</feature>
<dbReference type="Proteomes" id="UP000019132">
    <property type="component" value="Unassembled WGS sequence"/>
</dbReference>
<dbReference type="InterPro" id="IPR018997">
    <property type="entry name" value="PUB_domain"/>
</dbReference>
<dbReference type="Gene3D" id="1.20.58.2190">
    <property type="match status" value="1"/>
</dbReference>
<reference evidence="16" key="3">
    <citation type="submission" date="2015-02" db="UniProtKB">
        <authorList>
            <consortium name="EnsemblProtists"/>
        </authorList>
    </citation>
    <scope>IDENTIFICATION</scope>
    <source>
        <strain evidence="16">DAOM BR144</strain>
    </source>
</reference>
<feature type="region of interest" description="Disordered" evidence="11">
    <location>
        <begin position="570"/>
        <end position="600"/>
    </location>
</feature>
<dbReference type="OMA" id="SMEWKWH"/>
<dbReference type="GO" id="GO:0005102">
    <property type="term" value="F:signaling receptor binding"/>
    <property type="evidence" value="ECO:0007669"/>
    <property type="project" value="TreeGrafter"/>
</dbReference>
<dbReference type="CDD" id="cd09212">
    <property type="entry name" value="PUB"/>
    <property type="match status" value="1"/>
</dbReference>
<sequence>MREEMVENGVKFLRHPNVQTTPLSERVSFLEQKGMTKEEIQEAIERYQNGDAAGAASPALAAPSASYAQPQQQQMMTQRQQQYPQQPGTMVSAPMAMAAAAPMQQLIRKSRYPPYIRILWTISSLVGAASILGFMWNYAVQSGYVPWLRSPLMLTASKAKEEEEENAKKDETLMTGLTDVSQAIQAQTAELTKLCSTLDQKENELHTKSTISTQIAASLAEQSTNQAIADLKAEVSTLKALLLVKTDAMRPAGAQTAASVTGNVAEATALPITGSPAAATPAAAVVPPKPESAINAKAEKVENILKLIRTQNSLEQLKLAAGILTMYVKNLVENPDVPRYRRIAPGNANFKQKVEPLKHHEDLLKSIGFETNGLNMEWKWHTADRVSGEFDDNLAILRAVLKALQSLTSPAASSTLSLEEIAHQSIEEHRQKIEQKEVEGTAVQLASSSSTSSQTQSTLAPAVVVHTQNHDLESFMARLEKKASISDSFSKKLAESAAVFAPPVSEAAESNIVDDEHEEKAPASSVESASTAGPAYPKSFNEVMEMLQKGEKVPGIKEIEEKLSVDSATYLDSATTSSVEGDEVVARPSAPAKPWEKIQG</sequence>
<keyword evidence="17" id="KW-1185">Reference proteome</keyword>
<dbReference type="InterPro" id="IPR036388">
    <property type="entry name" value="WH-like_DNA-bd_sf"/>
</dbReference>
<dbReference type="STRING" id="431595.K3XB39"/>
<dbReference type="EnsemblProtists" id="PYU1_T014438">
    <property type="protein sequence ID" value="PYU1_T014438"/>
    <property type="gene ID" value="PYU1_G014407"/>
</dbReference>
<dbReference type="eggNOG" id="KOG2629">
    <property type="taxonomic scope" value="Eukaryota"/>
</dbReference>
<dbReference type="InParanoid" id="K3XB39"/>
<keyword evidence="3 10" id="KW-0653">Protein transport</keyword>
<dbReference type="EMBL" id="GL376589">
    <property type="status" value="NOT_ANNOTATED_CDS"/>
    <property type="molecule type" value="Genomic_DNA"/>
</dbReference>
<keyword evidence="5 10" id="KW-0472">Membrane</keyword>
<dbReference type="HOGENOM" id="CLU_478593_0_0_1"/>
<feature type="transmembrane region" description="Helical" evidence="12">
    <location>
        <begin position="118"/>
        <end position="139"/>
    </location>
</feature>
<dbReference type="SUPFAM" id="SSF143503">
    <property type="entry name" value="PUG domain-like"/>
    <property type="match status" value="1"/>
</dbReference>
<dbReference type="Pfam" id="PF17733">
    <property type="entry name" value="KPWE_dom"/>
    <property type="match status" value="1"/>
</dbReference>
<comment type="similarity">
    <text evidence="1 10">Belongs to the peroxin-14 family.</text>
</comment>
<organism evidence="16 17">
    <name type="scientific">Globisporangium ultimum (strain ATCC 200006 / CBS 805.95 / DAOM BR144)</name>
    <name type="common">Pythium ultimum</name>
    <dbReference type="NCBI Taxonomy" id="431595"/>
    <lineage>
        <taxon>Eukaryota</taxon>
        <taxon>Sar</taxon>
        <taxon>Stramenopiles</taxon>
        <taxon>Oomycota</taxon>
        <taxon>Peronosporomycetes</taxon>
        <taxon>Pythiales</taxon>
        <taxon>Pythiaceae</taxon>
        <taxon>Globisporangium</taxon>
    </lineage>
</organism>
<comment type="function">
    <text evidence="10">Component of the PEX13-PEX14 docking complex, a translocon channel that specifically mediates the import of peroxisomal cargo proteins bound to PEX5 receptor. The PEX13-PEX14 docking complex forms a large import pore which can be opened to a diameter of about 9 nm. Mechanistically, PEX5 receptor along with cargo proteins associates with the PEX14 subunit of the PEX13-PEX14 docking complex in the cytosol, leading to the insertion of the receptor into the organelle membrane with the concomitant translocation of the cargo into the peroxisome matrix.</text>
</comment>
<dbReference type="Pfam" id="PF09409">
    <property type="entry name" value="PUB"/>
    <property type="match status" value="1"/>
</dbReference>
<evidence type="ECO:0000256" key="2">
    <source>
        <dbReference type="ARBA" id="ARBA00022448"/>
    </source>
</evidence>
<proteinExistence type="inferred from homology"/>
<reference evidence="17" key="1">
    <citation type="journal article" date="2010" name="Genome Biol.">
        <title>Genome sequence of the necrotrophic plant pathogen Pythium ultimum reveals original pathogenicity mechanisms and effector repertoire.</title>
        <authorList>
            <person name="Levesque C.A."/>
            <person name="Brouwer H."/>
            <person name="Cano L."/>
            <person name="Hamilton J.P."/>
            <person name="Holt C."/>
            <person name="Huitema E."/>
            <person name="Raffaele S."/>
            <person name="Robideau G.P."/>
            <person name="Thines M."/>
            <person name="Win J."/>
            <person name="Zerillo M.M."/>
            <person name="Beakes G.W."/>
            <person name="Boore J.L."/>
            <person name="Busam D."/>
            <person name="Dumas B."/>
            <person name="Ferriera S."/>
            <person name="Fuerstenberg S.I."/>
            <person name="Gachon C.M."/>
            <person name="Gaulin E."/>
            <person name="Govers F."/>
            <person name="Grenville-Briggs L."/>
            <person name="Horner N."/>
            <person name="Hostetler J."/>
            <person name="Jiang R.H."/>
            <person name="Johnson J."/>
            <person name="Krajaejun T."/>
            <person name="Lin H."/>
            <person name="Meijer H.J."/>
            <person name="Moore B."/>
            <person name="Morris P."/>
            <person name="Phuntmart V."/>
            <person name="Puiu D."/>
            <person name="Shetty J."/>
            <person name="Stajich J.E."/>
            <person name="Tripathy S."/>
            <person name="Wawra S."/>
            <person name="van West P."/>
            <person name="Whitty B.R."/>
            <person name="Coutinho P.M."/>
            <person name="Henrissat B."/>
            <person name="Martin F."/>
            <person name="Thomas P.D."/>
            <person name="Tyler B.M."/>
            <person name="De Vries R.P."/>
            <person name="Kamoun S."/>
            <person name="Yandell M."/>
            <person name="Tisserat N."/>
            <person name="Buell C.R."/>
        </authorList>
    </citation>
    <scope>NUCLEOTIDE SEQUENCE</scope>
    <source>
        <strain evidence="17">DAOM:BR144</strain>
    </source>
</reference>
<dbReference type="GO" id="GO:0005778">
    <property type="term" value="C:peroxisomal membrane"/>
    <property type="evidence" value="ECO:0007669"/>
    <property type="project" value="UniProtKB-SubCell"/>
</dbReference>
<evidence type="ECO:0000259" key="13">
    <source>
        <dbReference type="Pfam" id="PF04695"/>
    </source>
</evidence>
<keyword evidence="6 10" id="KW-0576">Peroxisome</keyword>
<evidence type="ECO:0000256" key="7">
    <source>
        <dbReference type="ARBA" id="ARBA00029502"/>
    </source>
</evidence>
<evidence type="ECO:0000256" key="8">
    <source>
        <dbReference type="ARBA" id="ARBA00029691"/>
    </source>
</evidence>
<dbReference type="GO" id="GO:1990429">
    <property type="term" value="C:peroxisomal importomer complex"/>
    <property type="evidence" value="ECO:0007669"/>
    <property type="project" value="TreeGrafter"/>
</dbReference>
<dbReference type="VEuPathDB" id="FungiDB:PYU1_G014407"/>
<accession>K3XB39</accession>
<evidence type="ECO:0000256" key="9">
    <source>
        <dbReference type="ARBA" id="ARBA00046271"/>
    </source>
</evidence>
<dbReference type="Gene3D" id="1.10.10.10">
    <property type="entry name" value="Winged helix-like DNA-binding domain superfamily/Winged helix DNA-binding domain"/>
    <property type="match status" value="1"/>
</dbReference>
<dbReference type="GO" id="GO:0016560">
    <property type="term" value="P:protein import into peroxisome matrix, docking"/>
    <property type="evidence" value="ECO:0007669"/>
    <property type="project" value="UniProtKB-UniRule"/>
</dbReference>
<comment type="subcellular location">
    <subcellularLocation>
        <location evidence="9 10">Peroxisome membrane</location>
    </subcellularLocation>
</comment>
<evidence type="ECO:0000256" key="11">
    <source>
        <dbReference type="SAM" id="MobiDB-lite"/>
    </source>
</evidence>